<reference evidence="3 4" key="1">
    <citation type="submission" date="2020-07" db="EMBL/GenBank/DDBJ databases">
        <title>Sequencing the genomes of 1000 actinobacteria strains.</title>
        <authorList>
            <person name="Klenk H.-P."/>
        </authorList>
    </citation>
    <scope>NUCLEOTIDE SEQUENCE [LARGE SCALE GENOMIC DNA]</scope>
    <source>
        <strain evidence="3 4">DSM 100723</strain>
    </source>
</reference>
<dbReference type="PANTHER" id="PTHR36832">
    <property type="entry name" value="SLR1174 PROTEIN-RELATED"/>
    <property type="match status" value="1"/>
</dbReference>
<dbReference type="InterPro" id="IPR010390">
    <property type="entry name" value="ABC-2_transporter-like"/>
</dbReference>
<feature type="region of interest" description="Disordered" evidence="1">
    <location>
        <begin position="1"/>
        <end position="40"/>
    </location>
</feature>
<evidence type="ECO:0000256" key="2">
    <source>
        <dbReference type="SAM" id="Phobius"/>
    </source>
</evidence>
<dbReference type="EMBL" id="JACGWT010000005">
    <property type="protein sequence ID" value="MBA8795340.1"/>
    <property type="molecule type" value="Genomic_DNA"/>
</dbReference>
<dbReference type="Pfam" id="PF06182">
    <property type="entry name" value="ABC2_membrane_6"/>
    <property type="match status" value="1"/>
</dbReference>
<feature type="transmembrane region" description="Helical" evidence="2">
    <location>
        <begin position="226"/>
        <end position="249"/>
    </location>
</feature>
<keyword evidence="2" id="KW-0812">Transmembrane</keyword>
<feature type="compositionally biased region" description="Basic and acidic residues" evidence="1">
    <location>
        <begin position="8"/>
        <end position="33"/>
    </location>
</feature>
<name>A0A7W3IUG9_9ACTN</name>
<proteinExistence type="predicted"/>
<gene>
    <name evidence="3" type="ORF">FHX74_002976</name>
</gene>
<keyword evidence="4" id="KW-1185">Reference proteome</keyword>
<keyword evidence="2" id="KW-1133">Transmembrane helix</keyword>
<evidence type="ECO:0000313" key="3">
    <source>
        <dbReference type="EMBL" id="MBA8795340.1"/>
    </source>
</evidence>
<feature type="transmembrane region" description="Helical" evidence="2">
    <location>
        <begin position="156"/>
        <end position="174"/>
    </location>
</feature>
<protein>
    <submittedName>
        <fullName evidence="3">ABC-2 type transport system permease protein</fullName>
    </submittedName>
</protein>
<feature type="transmembrane region" description="Helical" evidence="2">
    <location>
        <begin position="105"/>
        <end position="124"/>
    </location>
</feature>
<evidence type="ECO:0000313" key="4">
    <source>
        <dbReference type="Proteomes" id="UP000523079"/>
    </source>
</evidence>
<dbReference type="PANTHER" id="PTHR36832:SF1">
    <property type="entry name" value="SLR1174 PROTEIN"/>
    <property type="match status" value="1"/>
</dbReference>
<evidence type="ECO:0000256" key="1">
    <source>
        <dbReference type="SAM" id="MobiDB-lite"/>
    </source>
</evidence>
<feature type="transmembrane region" description="Helical" evidence="2">
    <location>
        <begin position="281"/>
        <end position="299"/>
    </location>
</feature>
<accession>A0A7W3IUG9</accession>
<sequence>MSAPVVAGRDHGGGDHGRHDHDQHDHGHDDPGRGGHGRRRRLPRQLRAFGRLLALNISMTFVYRGDFLMLQLATVLVPVISLLVWRAAVAAGADLPVDQSYLDSYFLAVSVVSMATASWTAPFLSTSIRNGELSRSLLRPASPHLDGYANNLGEKVVKLALLVPIIVVVVLVLPETPRVVGDPRHWALAVVAVVVAAVIAHCFEIACASLAFWFSDVNGFLVALELIKGVLSGAVVPLVLMPPALATALSWQPFRFFVSFPIEVATGQVAGGVAFGFAQQLGWLLVVGGLSVLLWRTGLRRYAASGA</sequence>
<dbReference type="Proteomes" id="UP000523079">
    <property type="component" value="Unassembled WGS sequence"/>
</dbReference>
<dbReference type="AlphaFoldDB" id="A0A7W3IUG9"/>
<organism evidence="3 4">
    <name type="scientific">Microlunatus kandeliicorticis</name>
    <dbReference type="NCBI Taxonomy" id="1759536"/>
    <lineage>
        <taxon>Bacteria</taxon>
        <taxon>Bacillati</taxon>
        <taxon>Actinomycetota</taxon>
        <taxon>Actinomycetes</taxon>
        <taxon>Propionibacteriales</taxon>
        <taxon>Propionibacteriaceae</taxon>
        <taxon>Microlunatus</taxon>
    </lineage>
</organism>
<feature type="transmembrane region" description="Helical" evidence="2">
    <location>
        <begin position="70"/>
        <end position="93"/>
    </location>
</feature>
<comment type="caution">
    <text evidence="3">The sequence shown here is derived from an EMBL/GenBank/DDBJ whole genome shotgun (WGS) entry which is preliminary data.</text>
</comment>
<keyword evidence="2" id="KW-0472">Membrane</keyword>
<dbReference type="RefSeq" id="WP_220484040.1">
    <property type="nucleotide sequence ID" value="NZ_JACGWT010000005.1"/>
</dbReference>
<feature type="transmembrane region" description="Helical" evidence="2">
    <location>
        <begin position="186"/>
        <end position="214"/>
    </location>
</feature>